<evidence type="ECO:0000313" key="2">
    <source>
        <dbReference type="EMBL" id="MBE9145429.1"/>
    </source>
</evidence>
<protein>
    <submittedName>
        <fullName evidence="2">Uncharacterized protein</fullName>
    </submittedName>
</protein>
<evidence type="ECO:0000313" key="3">
    <source>
        <dbReference type="Proteomes" id="UP000640725"/>
    </source>
</evidence>
<feature type="compositionally biased region" description="Acidic residues" evidence="1">
    <location>
        <begin position="156"/>
        <end position="169"/>
    </location>
</feature>
<sequence>MRIVIAIITALLTISAGAAFILWNRVLQWALDSLFPWVEVNIPTLAPIVREAFAILDNIGTPTRRTVKQSWEKVRQYLLKQVLQFERQSSDTWVRRVTSWLVPVLKSNEPVRKAKKVTTEEDVDCYDESMPPEVRQAFIRREEKMTEFDITKMQDEELAQDDDDLTYEN</sequence>
<organism evidence="2 3">
    <name type="scientific">Planktothrix mougeotii LEGE 06226</name>
    <dbReference type="NCBI Taxonomy" id="1828728"/>
    <lineage>
        <taxon>Bacteria</taxon>
        <taxon>Bacillati</taxon>
        <taxon>Cyanobacteriota</taxon>
        <taxon>Cyanophyceae</taxon>
        <taxon>Oscillatoriophycideae</taxon>
        <taxon>Oscillatoriales</taxon>
        <taxon>Microcoleaceae</taxon>
        <taxon>Planktothrix</taxon>
    </lineage>
</organism>
<proteinExistence type="predicted"/>
<keyword evidence="3" id="KW-1185">Reference proteome</keyword>
<name>A0ABR9UH36_9CYAN</name>
<feature type="region of interest" description="Disordered" evidence="1">
    <location>
        <begin position="150"/>
        <end position="169"/>
    </location>
</feature>
<comment type="caution">
    <text evidence="2">The sequence shown here is derived from an EMBL/GenBank/DDBJ whole genome shotgun (WGS) entry which is preliminary data.</text>
</comment>
<accession>A0ABR9UH36</accession>
<reference evidence="2 3" key="1">
    <citation type="submission" date="2020-10" db="EMBL/GenBank/DDBJ databases">
        <authorList>
            <person name="Castelo-Branco R."/>
            <person name="Eusebio N."/>
            <person name="Adriana R."/>
            <person name="Vieira A."/>
            <person name="Brugerolle De Fraissinette N."/>
            <person name="Rezende De Castro R."/>
            <person name="Schneider M.P."/>
            <person name="Vasconcelos V."/>
            <person name="Leao P.N."/>
        </authorList>
    </citation>
    <scope>NUCLEOTIDE SEQUENCE [LARGE SCALE GENOMIC DNA]</scope>
    <source>
        <strain evidence="2 3">LEGE 06226</strain>
    </source>
</reference>
<evidence type="ECO:0000256" key="1">
    <source>
        <dbReference type="SAM" id="MobiDB-lite"/>
    </source>
</evidence>
<dbReference type="RefSeq" id="WP_193870874.1">
    <property type="nucleotide sequence ID" value="NZ_JADEWU010000057.1"/>
</dbReference>
<dbReference type="Proteomes" id="UP000640725">
    <property type="component" value="Unassembled WGS sequence"/>
</dbReference>
<dbReference type="EMBL" id="JADEWU010000057">
    <property type="protein sequence ID" value="MBE9145429.1"/>
    <property type="molecule type" value="Genomic_DNA"/>
</dbReference>
<gene>
    <name evidence="2" type="ORF">IQ236_19730</name>
</gene>